<evidence type="ECO:0000313" key="2">
    <source>
        <dbReference type="Proteomes" id="UP000284451"/>
    </source>
</evidence>
<dbReference type="Proteomes" id="UP000284451">
    <property type="component" value="Unassembled WGS sequence"/>
</dbReference>
<reference evidence="1 2" key="1">
    <citation type="submission" date="2019-01" db="EMBL/GenBank/DDBJ databases">
        <title>Sinorhodobacter populi sp. nov. isolated from the symptomatic bark tissue of Populus euramericana canker.</title>
        <authorList>
            <person name="Xu G."/>
        </authorList>
    </citation>
    <scope>NUCLEOTIDE SEQUENCE [LARGE SCALE GENOMIC DNA]</scope>
    <source>
        <strain evidence="1 2">07D10-4-3</strain>
    </source>
</reference>
<dbReference type="RefSeq" id="WP_128232376.1">
    <property type="nucleotide sequence ID" value="NZ_SAUY01000011.1"/>
</dbReference>
<accession>A0A443KFF8</accession>
<gene>
    <name evidence="1" type="ORF">D2T29_10700</name>
</gene>
<proteinExistence type="predicted"/>
<comment type="caution">
    <text evidence="1">The sequence shown here is derived from an EMBL/GenBank/DDBJ whole genome shotgun (WGS) entry which is preliminary data.</text>
</comment>
<protein>
    <submittedName>
        <fullName evidence="1">Uncharacterized protein</fullName>
    </submittedName>
</protein>
<organism evidence="1 2">
    <name type="scientific">Paenirhodobacter populi</name>
    <dbReference type="NCBI Taxonomy" id="2306993"/>
    <lineage>
        <taxon>Bacteria</taxon>
        <taxon>Pseudomonadati</taxon>
        <taxon>Pseudomonadota</taxon>
        <taxon>Alphaproteobacteria</taxon>
        <taxon>Rhodobacterales</taxon>
        <taxon>Rhodobacter group</taxon>
        <taxon>Paenirhodobacter</taxon>
    </lineage>
</organism>
<sequence length="81" mass="8420">MTIPTIPETCLGRLAFVAEALGVSVPEGLPADLLDADGAPAKAVLTFCATHGASLDFIYLGDVAILVRYTARAMANERNTA</sequence>
<dbReference type="AlphaFoldDB" id="A0A443KFF8"/>
<name>A0A443KFF8_9RHOB</name>
<reference evidence="1 2" key="2">
    <citation type="submission" date="2019-01" db="EMBL/GenBank/DDBJ databases">
        <authorList>
            <person name="Li Y."/>
        </authorList>
    </citation>
    <scope>NUCLEOTIDE SEQUENCE [LARGE SCALE GENOMIC DNA]</scope>
    <source>
        <strain evidence="1 2">07D10-4-3</strain>
    </source>
</reference>
<dbReference type="EMBL" id="SAUY01000011">
    <property type="protein sequence ID" value="RWR31493.1"/>
    <property type="molecule type" value="Genomic_DNA"/>
</dbReference>
<evidence type="ECO:0000313" key="1">
    <source>
        <dbReference type="EMBL" id="RWR31493.1"/>
    </source>
</evidence>